<evidence type="ECO:0000313" key="15">
    <source>
        <dbReference type="Proteomes" id="UP000799750"/>
    </source>
</evidence>
<evidence type="ECO:0000256" key="6">
    <source>
        <dbReference type="ARBA" id="ARBA00022884"/>
    </source>
</evidence>
<evidence type="ECO:0000256" key="9">
    <source>
        <dbReference type="ARBA" id="ARBA00077143"/>
    </source>
</evidence>
<reference evidence="14" key="1">
    <citation type="journal article" date="2020" name="Stud. Mycol.">
        <title>101 Dothideomycetes genomes: a test case for predicting lifestyles and emergence of pathogens.</title>
        <authorList>
            <person name="Haridas S."/>
            <person name="Albert R."/>
            <person name="Binder M."/>
            <person name="Bloem J."/>
            <person name="Labutti K."/>
            <person name="Salamov A."/>
            <person name="Andreopoulos B."/>
            <person name="Baker S."/>
            <person name="Barry K."/>
            <person name="Bills G."/>
            <person name="Bluhm B."/>
            <person name="Cannon C."/>
            <person name="Castanera R."/>
            <person name="Culley D."/>
            <person name="Daum C."/>
            <person name="Ezra D."/>
            <person name="Gonzalez J."/>
            <person name="Henrissat B."/>
            <person name="Kuo A."/>
            <person name="Liang C."/>
            <person name="Lipzen A."/>
            <person name="Lutzoni F."/>
            <person name="Magnuson J."/>
            <person name="Mondo S."/>
            <person name="Nolan M."/>
            <person name="Ohm R."/>
            <person name="Pangilinan J."/>
            <person name="Park H.-J."/>
            <person name="Ramirez L."/>
            <person name="Alfaro M."/>
            <person name="Sun H."/>
            <person name="Tritt A."/>
            <person name="Yoshinaga Y."/>
            <person name="Zwiers L.-H."/>
            <person name="Turgeon B."/>
            <person name="Goodwin S."/>
            <person name="Spatafora J."/>
            <person name="Crous P."/>
            <person name="Grigoriev I."/>
        </authorList>
    </citation>
    <scope>NUCLEOTIDE SEQUENCE</scope>
    <source>
        <strain evidence="14">CBS 269.34</strain>
    </source>
</reference>
<dbReference type="InterPro" id="IPR042296">
    <property type="entry name" value="tRNA_met_Trm1_C"/>
</dbReference>
<evidence type="ECO:0000256" key="5">
    <source>
        <dbReference type="ARBA" id="ARBA00022694"/>
    </source>
</evidence>
<evidence type="ECO:0000256" key="13">
    <source>
        <dbReference type="SAM" id="MobiDB-lite"/>
    </source>
</evidence>
<evidence type="ECO:0000256" key="1">
    <source>
        <dbReference type="ARBA" id="ARBA00022555"/>
    </source>
</evidence>
<feature type="compositionally biased region" description="Basic and acidic residues" evidence="13">
    <location>
        <begin position="152"/>
        <end position="161"/>
    </location>
</feature>
<dbReference type="EC" id="2.1.1.216" evidence="7"/>
<keyword evidence="6 12" id="KW-0694">RNA-binding</keyword>
<dbReference type="EMBL" id="MU004182">
    <property type="protein sequence ID" value="KAF2500976.1"/>
    <property type="molecule type" value="Genomic_DNA"/>
</dbReference>
<dbReference type="SUPFAM" id="SSF53335">
    <property type="entry name" value="S-adenosyl-L-methionine-dependent methyltransferases"/>
    <property type="match status" value="1"/>
</dbReference>
<accession>A0A6A6R919</accession>
<keyword evidence="5 12" id="KW-0819">tRNA processing</keyword>
<dbReference type="Pfam" id="PF02005">
    <property type="entry name" value="TRM"/>
    <property type="match status" value="2"/>
</dbReference>
<feature type="compositionally biased region" description="Basic and acidic residues" evidence="13">
    <location>
        <begin position="589"/>
        <end position="602"/>
    </location>
</feature>
<proteinExistence type="inferred from homology"/>
<evidence type="ECO:0000256" key="10">
    <source>
        <dbReference type="ARBA" id="ARBA00082896"/>
    </source>
</evidence>
<feature type="compositionally biased region" description="Polar residues" evidence="13">
    <location>
        <begin position="9"/>
        <end position="21"/>
    </location>
</feature>
<dbReference type="PANTHER" id="PTHR10631">
    <property type="entry name" value="N 2 ,N 2 -DIMETHYLGUANOSINE TRNA METHYLTRANSFERASE"/>
    <property type="match status" value="1"/>
</dbReference>
<dbReference type="Gene3D" id="3.30.56.70">
    <property type="entry name" value="N2,N2-dimethylguanosine tRNA methyltransferase, C-terminal domain"/>
    <property type="match status" value="1"/>
</dbReference>
<dbReference type="OrthoDB" id="6349953at2759"/>
<dbReference type="GO" id="GO:0002940">
    <property type="term" value="P:tRNA N2-guanine methylation"/>
    <property type="evidence" value="ECO:0007669"/>
    <property type="project" value="TreeGrafter"/>
</dbReference>
<dbReference type="GO" id="GO:0005634">
    <property type="term" value="C:nucleus"/>
    <property type="evidence" value="ECO:0007669"/>
    <property type="project" value="TreeGrafter"/>
</dbReference>
<dbReference type="PROSITE" id="PS51626">
    <property type="entry name" value="SAM_MT_TRM1"/>
    <property type="match status" value="1"/>
</dbReference>
<evidence type="ECO:0000256" key="2">
    <source>
        <dbReference type="ARBA" id="ARBA00022603"/>
    </source>
</evidence>
<evidence type="ECO:0000256" key="12">
    <source>
        <dbReference type="PROSITE-ProRule" id="PRU00958"/>
    </source>
</evidence>
<evidence type="ECO:0000256" key="4">
    <source>
        <dbReference type="ARBA" id="ARBA00022691"/>
    </source>
</evidence>
<evidence type="ECO:0000256" key="11">
    <source>
        <dbReference type="ARBA" id="ARBA00083299"/>
    </source>
</evidence>
<keyword evidence="2 12" id="KW-0489">Methyltransferase</keyword>
<gene>
    <name evidence="14" type="ORF">BU16DRAFT_522050</name>
</gene>
<dbReference type="Proteomes" id="UP000799750">
    <property type="component" value="Unassembled WGS sequence"/>
</dbReference>
<evidence type="ECO:0000313" key="14">
    <source>
        <dbReference type="EMBL" id="KAF2500976.1"/>
    </source>
</evidence>
<sequence length="768" mass="83921">MAADAVDTQVRQTSQELTPTTDRVAIDTESPPNSREPTPTKDPATIDADPCADQLVAHDGVNFTTIKEGLAYILVPQGTPTSTDPKAPKEDADKQSVFYNPIQQFNRDLSVLAIRAFGEDFVAAQKLRKEAEHNKPANKRKWDKKRQKKKELKNLGRKGENEEIGPQSPTKKRRIEGSGEQVEVTDGRIHELGALMPDQEEMEIDIIVDKPEAASHEKEVLPSSTENAVVQVPTNSAPGEIPQMFGEGSKGDVIAGNANPTDQLAPPNSAVPGLNGNTPPPKPDIRILDALSATGLRALRYAQEFPFATAVTANDMSQKATASIALNVKHNKLEDKITPNTGNAIAHMYSFVGTKGYDVIDLDPYGTAAPFLDSALQALTHGGLLCVTCTDSGVFASTGYLEKTYSQYGGLPIKGFHSHEGGLRLILHAIATSAARYGMATEPLLSLSIDYYARVFVRVRRSPAEVKFLAGKQMLVYSCDAGCGAWQTQFLARNIPRENKDGSLYYKHSFAQAPSASPFCEHCGTKTHLSGPMYGGPLHNPAFIERILDFLPHIDKETYATTARIEGMLQTAYEETLVDAPVVSKRGKPTKDSETAENKTADTDLYSSSIPKMDPAQIDHHPFFFTPSNLSKVIHCQAPPDAAIRGALRNAGFRATRSHCKPGTIRTDASWKDLWHIMREWVKQKAPVRKGALSEGSAGWKILRLGEGEAERARDGDGEGEQEDGGKGEGGQRYKVVFDEKLGRDEGPKLMRYQINPRANWGPMNRAK</sequence>
<dbReference type="InterPro" id="IPR029063">
    <property type="entry name" value="SAM-dependent_MTases_sf"/>
</dbReference>
<keyword evidence="15" id="KW-1185">Reference proteome</keyword>
<keyword evidence="4 12" id="KW-0949">S-adenosyl-L-methionine</keyword>
<protein>
    <recommendedName>
        <fullName evidence="7">tRNA (guanine(26)-N(2))-dimethyltransferase</fullName>
        <ecNumber evidence="7">2.1.1.216</ecNumber>
    </recommendedName>
    <alternativeName>
        <fullName evidence="10">tRNA 2,2-dimethylguanosine-26 methyltransferase</fullName>
    </alternativeName>
    <alternativeName>
        <fullName evidence="9">tRNA(guanine-26,N(2)-N(2)) methyltransferase</fullName>
    </alternativeName>
    <alternativeName>
        <fullName evidence="11">tRNA(m(2,2)G26)dimethyltransferase</fullName>
    </alternativeName>
</protein>
<organism evidence="14 15">
    <name type="scientific">Lophium mytilinum</name>
    <dbReference type="NCBI Taxonomy" id="390894"/>
    <lineage>
        <taxon>Eukaryota</taxon>
        <taxon>Fungi</taxon>
        <taxon>Dikarya</taxon>
        <taxon>Ascomycota</taxon>
        <taxon>Pezizomycotina</taxon>
        <taxon>Dothideomycetes</taxon>
        <taxon>Pleosporomycetidae</taxon>
        <taxon>Mytilinidiales</taxon>
        <taxon>Mytilinidiaceae</taxon>
        <taxon>Lophium</taxon>
    </lineage>
</organism>
<comment type="catalytic activity">
    <reaction evidence="8">
        <text>guanosine(26) in tRNA + 2 S-adenosyl-L-methionine = N(2)-dimethylguanosine(26) in tRNA + 2 S-adenosyl-L-homocysteine + 2 H(+)</text>
        <dbReference type="Rhea" id="RHEA:43140"/>
        <dbReference type="Rhea" id="RHEA-COMP:10359"/>
        <dbReference type="Rhea" id="RHEA-COMP:10360"/>
        <dbReference type="ChEBI" id="CHEBI:15378"/>
        <dbReference type="ChEBI" id="CHEBI:57856"/>
        <dbReference type="ChEBI" id="CHEBI:59789"/>
        <dbReference type="ChEBI" id="CHEBI:74269"/>
        <dbReference type="ChEBI" id="CHEBI:74513"/>
        <dbReference type="EC" id="2.1.1.216"/>
    </reaction>
</comment>
<feature type="region of interest" description="Disordered" evidence="13">
    <location>
        <begin position="1"/>
        <end position="47"/>
    </location>
</feature>
<evidence type="ECO:0000256" key="8">
    <source>
        <dbReference type="ARBA" id="ARBA00051897"/>
    </source>
</evidence>
<dbReference type="Gene3D" id="3.40.50.150">
    <property type="entry name" value="Vaccinia Virus protein VP39"/>
    <property type="match status" value="1"/>
</dbReference>
<feature type="region of interest" description="Disordered" evidence="13">
    <location>
        <begin position="709"/>
        <end position="734"/>
    </location>
</feature>
<feature type="region of interest" description="Disordered" evidence="13">
    <location>
        <begin position="584"/>
        <end position="608"/>
    </location>
</feature>
<dbReference type="AlphaFoldDB" id="A0A6A6R919"/>
<dbReference type="FunFam" id="3.30.56.70:FF:000001">
    <property type="entry name" value="tRNA (guanine(26)-N(2))-dimethyltransferase"/>
    <property type="match status" value="1"/>
</dbReference>
<name>A0A6A6R919_9PEZI</name>
<evidence type="ECO:0000256" key="7">
    <source>
        <dbReference type="ARBA" id="ARBA00039099"/>
    </source>
</evidence>
<dbReference type="PANTHER" id="PTHR10631:SF3">
    <property type="entry name" value="TRNA (GUANINE(26)-N(2))-DIMETHYLTRANSFERASE"/>
    <property type="match status" value="1"/>
</dbReference>
<comment type="similarity">
    <text evidence="12">Belongs to the class I-like SAM-binding methyltransferase superfamily. Trm1 family.</text>
</comment>
<dbReference type="GO" id="GO:0160104">
    <property type="term" value="F:tRNA (guanine(26)-N2)-dimethyltransferase activity"/>
    <property type="evidence" value="ECO:0007669"/>
    <property type="project" value="UniProtKB-EC"/>
</dbReference>
<dbReference type="GO" id="GO:0000049">
    <property type="term" value="F:tRNA binding"/>
    <property type="evidence" value="ECO:0007669"/>
    <property type="project" value="UniProtKB-UniRule"/>
</dbReference>
<dbReference type="InterPro" id="IPR002905">
    <property type="entry name" value="Trm1"/>
</dbReference>
<keyword evidence="1 12" id="KW-0820">tRNA-binding</keyword>
<dbReference type="FunFam" id="3.40.50.150:FF:000051">
    <property type="entry name" value="tRNA (guanine(26)-N(2))-dimethyltransferase"/>
    <property type="match status" value="1"/>
</dbReference>
<feature type="compositionally biased region" description="Basic and acidic residues" evidence="13">
    <location>
        <begin position="724"/>
        <end position="734"/>
    </location>
</feature>
<feature type="compositionally biased region" description="Basic residues" evidence="13">
    <location>
        <begin position="136"/>
        <end position="151"/>
    </location>
</feature>
<keyword evidence="3 12" id="KW-0808">Transferase</keyword>
<feature type="region of interest" description="Disordered" evidence="13">
    <location>
        <begin position="128"/>
        <end position="187"/>
    </location>
</feature>
<evidence type="ECO:0000256" key="3">
    <source>
        <dbReference type="ARBA" id="ARBA00022679"/>
    </source>
</evidence>